<dbReference type="eggNOG" id="ENOG5031RBC">
    <property type="taxonomic scope" value="Bacteria"/>
</dbReference>
<dbReference type="EMBL" id="APQL01000006">
    <property type="protein sequence ID" value="ENW06191.1"/>
    <property type="molecule type" value="Genomic_DNA"/>
</dbReference>
<evidence type="ECO:0000313" key="1">
    <source>
        <dbReference type="EMBL" id="ENW06191.1"/>
    </source>
</evidence>
<evidence type="ECO:0000313" key="2">
    <source>
        <dbReference type="Proteomes" id="UP000017670"/>
    </source>
</evidence>
<dbReference type="GeneID" id="29856375"/>
<organism evidence="1 2">
    <name type="scientific">Acinetobacter beijerinckii CIP 110307</name>
    <dbReference type="NCBI Taxonomy" id="1217648"/>
    <lineage>
        <taxon>Bacteria</taxon>
        <taxon>Pseudomonadati</taxon>
        <taxon>Pseudomonadota</taxon>
        <taxon>Gammaproteobacteria</taxon>
        <taxon>Moraxellales</taxon>
        <taxon>Moraxellaceae</taxon>
        <taxon>Acinetobacter</taxon>
    </lineage>
</organism>
<dbReference type="PATRIC" id="fig|1217648.3.peg.1866"/>
<dbReference type="HOGENOM" id="CLU_142669_0_0_6"/>
<comment type="caution">
    <text evidence="1">The sequence shown here is derived from an EMBL/GenBank/DDBJ whole genome shotgun (WGS) entry which is preliminary data.</text>
</comment>
<dbReference type="Proteomes" id="UP000017670">
    <property type="component" value="Unassembled WGS sequence"/>
</dbReference>
<accession>N9FMN9</accession>
<dbReference type="AlphaFoldDB" id="N9FMN9"/>
<name>N9FMN9_9GAMM</name>
<protein>
    <submittedName>
        <fullName evidence="1">Uncharacterized protein</fullName>
    </submittedName>
</protein>
<dbReference type="RefSeq" id="WP_005060664.1">
    <property type="nucleotide sequence ID" value="NZ_KB849765.1"/>
</dbReference>
<reference evidence="1 2" key="1">
    <citation type="submission" date="2013-02" db="EMBL/GenBank/DDBJ databases">
        <title>The Genome Sequence of Acinetobacter beijerinckii CIP 110307.</title>
        <authorList>
            <consortium name="The Broad Institute Genome Sequencing Platform"/>
            <consortium name="The Broad Institute Genome Sequencing Center for Infectious Disease"/>
            <person name="Cerqueira G."/>
            <person name="Feldgarden M."/>
            <person name="Courvalin P."/>
            <person name="Perichon B."/>
            <person name="Grillot-Courvalin C."/>
            <person name="Clermont D."/>
            <person name="Rocha E."/>
            <person name="Yoon E.-J."/>
            <person name="Nemec A."/>
            <person name="Walker B."/>
            <person name="Young S.K."/>
            <person name="Zeng Q."/>
            <person name="Gargeya S."/>
            <person name="Fitzgerald M."/>
            <person name="Haas B."/>
            <person name="Abouelleil A."/>
            <person name="Alvarado L."/>
            <person name="Arachchi H.M."/>
            <person name="Berlin A.M."/>
            <person name="Chapman S.B."/>
            <person name="Dewar J."/>
            <person name="Goldberg J."/>
            <person name="Griggs A."/>
            <person name="Gujja S."/>
            <person name="Hansen M."/>
            <person name="Howarth C."/>
            <person name="Imamovic A."/>
            <person name="Larimer J."/>
            <person name="McCowan C."/>
            <person name="Murphy C."/>
            <person name="Neiman D."/>
            <person name="Pearson M."/>
            <person name="Priest M."/>
            <person name="Roberts A."/>
            <person name="Saif S."/>
            <person name="Shea T."/>
            <person name="Sisk P."/>
            <person name="Sykes S."/>
            <person name="Wortman J."/>
            <person name="Nusbaum C."/>
            <person name="Birren B."/>
        </authorList>
    </citation>
    <scope>NUCLEOTIDE SEQUENCE [LARGE SCALE GENOMIC DNA]</scope>
    <source>
        <strain evidence="1 2">CIP 110307</strain>
    </source>
</reference>
<keyword evidence="2" id="KW-1185">Reference proteome</keyword>
<proteinExistence type="predicted"/>
<sequence length="150" mass="17471">MNAFDLKIRYPHQINRNDADHIGIFNAEQIMNKFDEIGWRQLMVRQLQLDGASTCFIVRDEYTEQTLRISIDAFAESKQLEFKIDSDIPVLIPKKDLFGLVTRKTKETIAFKQLALSRAKEYLVLFLNRDSIVLEELYKKSLNKSIQTAS</sequence>
<gene>
    <name evidence="1" type="ORF">F933_01912</name>
</gene>